<evidence type="ECO:0000259" key="7">
    <source>
        <dbReference type="Pfam" id="PF01171"/>
    </source>
</evidence>
<comment type="similarity">
    <text evidence="6">Belongs to the tRNA(Ile)-lysidine synthase family.</text>
</comment>
<dbReference type="InterPro" id="IPR014729">
    <property type="entry name" value="Rossmann-like_a/b/a_fold"/>
</dbReference>
<dbReference type="NCBIfam" id="TIGR02432">
    <property type="entry name" value="lysidine_TilS_N"/>
    <property type="match status" value="1"/>
</dbReference>
<dbReference type="Pfam" id="PF01171">
    <property type="entry name" value="ATP_bind_3"/>
    <property type="match status" value="1"/>
</dbReference>
<dbReference type="InterPro" id="IPR012795">
    <property type="entry name" value="tRNA_Ile_lys_synt_N"/>
</dbReference>
<dbReference type="Proteomes" id="UP000295122">
    <property type="component" value="Unassembled WGS sequence"/>
</dbReference>
<evidence type="ECO:0000256" key="2">
    <source>
        <dbReference type="ARBA" id="ARBA00022694"/>
    </source>
</evidence>
<evidence type="ECO:0000256" key="4">
    <source>
        <dbReference type="ARBA" id="ARBA00022840"/>
    </source>
</evidence>
<dbReference type="EMBL" id="SNZR01000013">
    <property type="protein sequence ID" value="TDR89724.1"/>
    <property type="molecule type" value="Genomic_DNA"/>
</dbReference>
<dbReference type="EC" id="6.3.4.19" evidence="6"/>
<comment type="subcellular location">
    <subcellularLocation>
        <location evidence="6">Cytoplasm</location>
    </subcellularLocation>
</comment>
<gene>
    <name evidence="6" type="primary">tilS</name>
    <name evidence="8" type="ORF">EV668_2559</name>
</gene>
<keyword evidence="3" id="KW-0547">Nucleotide-binding</keyword>
<keyword evidence="9" id="KW-1185">Reference proteome</keyword>
<keyword evidence="2 6" id="KW-0819">tRNA processing</keyword>
<sequence length="300" mass="32516">MVLLQAAASWAREPGRPLLLVATIDHGLRPEARREAEAVGALAASLGLGHAILTWDERPGRVSQEAARDARYRLLRDHARAIGARRLATAHTADDQAETLLMRMASGSGLAGLAGMAPESARGDILHLRPFLGFAKADLVATCRARGWAFVEDPSNAEPRFARVRWRRLMLPLAAEGLDARRLGRLAERLRRADRALEAAASVAEARLVASRPEGGLSIAFGDLLAEPEEIALRVLLRALQRGRPDVPIRLDRAETALAALAAAHREGRRARRSLAGSVLTLTREGMLVLDAEPSRNRGR</sequence>
<dbReference type="GO" id="GO:0005524">
    <property type="term" value="F:ATP binding"/>
    <property type="evidence" value="ECO:0007669"/>
    <property type="project" value="UniProtKB-KW"/>
</dbReference>
<dbReference type="SUPFAM" id="SSF52402">
    <property type="entry name" value="Adenine nucleotide alpha hydrolases-like"/>
    <property type="match status" value="1"/>
</dbReference>
<evidence type="ECO:0000256" key="1">
    <source>
        <dbReference type="ARBA" id="ARBA00022598"/>
    </source>
</evidence>
<evidence type="ECO:0000313" key="9">
    <source>
        <dbReference type="Proteomes" id="UP000295122"/>
    </source>
</evidence>
<dbReference type="HAMAP" id="MF_01161">
    <property type="entry name" value="tRNA_Ile_lys_synt"/>
    <property type="match status" value="1"/>
</dbReference>
<reference evidence="8 9" key="1">
    <citation type="submission" date="2019-03" db="EMBL/GenBank/DDBJ databases">
        <title>Genomic Encyclopedia of Type Strains, Phase IV (KMG-IV): sequencing the most valuable type-strain genomes for metagenomic binning, comparative biology and taxonomic classification.</title>
        <authorList>
            <person name="Goeker M."/>
        </authorList>
    </citation>
    <scope>NUCLEOTIDE SEQUENCE [LARGE SCALE GENOMIC DNA]</scope>
    <source>
        <strain evidence="8 9">DSM 25903</strain>
    </source>
</reference>
<organism evidence="8 9">
    <name type="scientific">Enterovirga rhinocerotis</name>
    <dbReference type="NCBI Taxonomy" id="1339210"/>
    <lineage>
        <taxon>Bacteria</taxon>
        <taxon>Pseudomonadati</taxon>
        <taxon>Pseudomonadota</taxon>
        <taxon>Alphaproteobacteria</taxon>
        <taxon>Hyphomicrobiales</taxon>
        <taxon>Methylobacteriaceae</taxon>
        <taxon>Enterovirga</taxon>
    </lineage>
</organism>
<dbReference type="PANTHER" id="PTHR43033">
    <property type="entry name" value="TRNA(ILE)-LYSIDINE SYNTHASE-RELATED"/>
    <property type="match status" value="1"/>
</dbReference>
<evidence type="ECO:0000313" key="8">
    <source>
        <dbReference type="EMBL" id="TDR89724.1"/>
    </source>
</evidence>
<keyword evidence="4" id="KW-0067">ATP-binding</keyword>
<accession>A0A4R7BV75</accession>
<comment type="caution">
    <text evidence="6">Lacks conserved residue(s) required for the propagation of feature annotation.</text>
</comment>
<dbReference type="PANTHER" id="PTHR43033:SF1">
    <property type="entry name" value="TRNA(ILE)-LYSIDINE SYNTHASE-RELATED"/>
    <property type="match status" value="1"/>
</dbReference>
<dbReference type="AlphaFoldDB" id="A0A4R7BV75"/>
<keyword evidence="6" id="KW-0963">Cytoplasm</keyword>
<dbReference type="GO" id="GO:0032267">
    <property type="term" value="F:tRNA(Ile)-lysidine synthase activity"/>
    <property type="evidence" value="ECO:0007669"/>
    <property type="project" value="UniProtKB-EC"/>
</dbReference>
<evidence type="ECO:0000256" key="6">
    <source>
        <dbReference type="HAMAP-Rule" id="MF_01161"/>
    </source>
</evidence>
<dbReference type="InterPro" id="IPR012094">
    <property type="entry name" value="tRNA_Ile_lys_synt"/>
</dbReference>
<dbReference type="GO" id="GO:0006400">
    <property type="term" value="P:tRNA modification"/>
    <property type="evidence" value="ECO:0007669"/>
    <property type="project" value="UniProtKB-UniRule"/>
</dbReference>
<evidence type="ECO:0000256" key="3">
    <source>
        <dbReference type="ARBA" id="ARBA00022741"/>
    </source>
</evidence>
<dbReference type="InterPro" id="IPR011063">
    <property type="entry name" value="TilS/TtcA_N"/>
</dbReference>
<feature type="domain" description="tRNA(Ile)-lysidine/2-thiocytidine synthase N-terminal" evidence="7">
    <location>
        <begin position="1"/>
        <end position="168"/>
    </location>
</feature>
<comment type="function">
    <text evidence="6">Ligates lysine onto the cytidine present at position 34 of the AUA codon-specific tRNA(Ile) that contains the anticodon CAU, in an ATP-dependent manner. Cytidine is converted to lysidine, thus changing the amino acid specificity of the tRNA from methionine to isoleucine.</text>
</comment>
<protein>
    <recommendedName>
        <fullName evidence="6">tRNA(Ile)-lysidine synthase</fullName>
        <ecNumber evidence="6">6.3.4.19</ecNumber>
    </recommendedName>
    <alternativeName>
        <fullName evidence="6">tRNA(Ile)-2-lysyl-cytidine synthase</fullName>
    </alternativeName>
    <alternativeName>
        <fullName evidence="6">tRNA(Ile)-lysidine synthetase</fullName>
    </alternativeName>
</protein>
<dbReference type="Gene3D" id="3.40.50.620">
    <property type="entry name" value="HUPs"/>
    <property type="match status" value="1"/>
</dbReference>
<proteinExistence type="inferred from homology"/>
<comment type="catalytic activity">
    <reaction evidence="5 6">
        <text>cytidine(34) in tRNA(Ile2) + L-lysine + ATP = lysidine(34) in tRNA(Ile2) + AMP + diphosphate + H(+)</text>
        <dbReference type="Rhea" id="RHEA:43744"/>
        <dbReference type="Rhea" id="RHEA-COMP:10625"/>
        <dbReference type="Rhea" id="RHEA-COMP:10670"/>
        <dbReference type="ChEBI" id="CHEBI:15378"/>
        <dbReference type="ChEBI" id="CHEBI:30616"/>
        <dbReference type="ChEBI" id="CHEBI:32551"/>
        <dbReference type="ChEBI" id="CHEBI:33019"/>
        <dbReference type="ChEBI" id="CHEBI:82748"/>
        <dbReference type="ChEBI" id="CHEBI:83665"/>
        <dbReference type="ChEBI" id="CHEBI:456215"/>
        <dbReference type="EC" id="6.3.4.19"/>
    </reaction>
</comment>
<dbReference type="GO" id="GO:0005737">
    <property type="term" value="C:cytoplasm"/>
    <property type="evidence" value="ECO:0007669"/>
    <property type="project" value="UniProtKB-SubCell"/>
</dbReference>
<comment type="caution">
    <text evidence="8">The sequence shown here is derived from an EMBL/GenBank/DDBJ whole genome shotgun (WGS) entry which is preliminary data.</text>
</comment>
<dbReference type="CDD" id="cd01992">
    <property type="entry name" value="TilS_N"/>
    <property type="match status" value="1"/>
</dbReference>
<evidence type="ECO:0000256" key="5">
    <source>
        <dbReference type="ARBA" id="ARBA00048539"/>
    </source>
</evidence>
<keyword evidence="1 6" id="KW-0436">Ligase</keyword>
<name>A0A4R7BV75_9HYPH</name>